<evidence type="ECO:0000256" key="2">
    <source>
        <dbReference type="ARBA" id="ARBA00023125"/>
    </source>
</evidence>
<gene>
    <name evidence="6" type="ORF">F8O03_17680</name>
</gene>
<proteinExistence type="predicted"/>
<keyword evidence="3" id="KW-0804">Transcription</keyword>
<dbReference type="SMART" id="SM00354">
    <property type="entry name" value="HTH_LACI"/>
    <property type="match status" value="1"/>
</dbReference>
<dbReference type="Pfam" id="PF13377">
    <property type="entry name" value="Peripla_BP_3"/>
    <property type="match status" value="1"/>
</dbReference>
<dbReference type="PANTHER" id="PTHR30146">
    <property type="entry name" value="LACI-RELATED TRANSCRIPTIONAL REPRESSOR"/>
    <property type="match status" value="1"/>
</dbReference>
<dbReference type="Gene3D" id="1.10.260.40">
    <property type="entry name" value="lambda repressor-like DNA-binding domains"/>
    <property type="match status" value="1"/>
</dbReference>
<dbReference type="InterPro" id="IPR000843">
    <property type="entry name" value="HTH_LacI"/>
</dbReference>
<dbReference type="SUPFAM" id="SSF47413">
    <property type="entry name" value="lambda repressor-like DNA-binding domains"/>
    <property type="match status" value="1"/>
</dbReference>
<dbReference type="CDD" id="cd06267">
    <property type="entry name" value="PBP1_LacI_sugar_binding-like"/>
    <property type="match status" value="1"/>
</dbReference>
<feature type="region of interest" description="Disordered" evidence="4">
    <location>
        <begin position="310"/>
        <end position="330"/>
    </location>
</feature>
<evidence type="ECO:0000259" key="5">
    <source>
        <dbReference type="PROSITE" id="PS50932"/>
    </source>
</evidence>
<dbReference type="RefSeq" id="WP_151425056.1">
    <property type="nucleotide sequence ID" value="NZ_WBJX01000008.1"/>
</dbReference>
<dbReference type="PANTHER" id="PTHR30146:SF153">
    <property type="entry name" value="LACTOSE OPERON REPRESSOR"/>
    <property type="match status" value="1"/>
</dbReference>
<dbReference type="Gene3D" id="3.40.50.2300">
    <property type="match status" value="2"/>
</dbReference>
<dbReference type="EMBL" id="WBJX01000008">
    <property type="protein sequence ID" value="KAB1636085.1"/>
    <property type="molecule type" value="Genomic_DNA"/>
</dbReference>
<keyword evidence="2" id="KW-0238">DNA-binding</keyword>
<dbReference type="InterPro" id="IPR046335">
    <property type="entry name" value="LacI/GalR-like_sensor"/>
</dbReference>
<feature type="domain" description="HTH lacI-type" evidence="5">
    <location>
        <begin position="10"/>
        <end position="66"/>
    </location>
</feature>
<reference evidence="6 7" key="1">
    <citation type="submission" date="2019-09" db="EMBL/GenBank/DDBJ databases">
        <title>Phylogeny of genus Pseudoclavibacter and closely related genus.</title>
        <authorList>
            <person name="Li Y."/>
        </authorList>
    </citation>
    <scope>NUCLEOTIDE SEQUENCE [LARGE SCALE GENOMIC DNA]</scope>
    <source>
        <strain evidence="6 7">THG-MD12</strain>
    </source>
</reference>
<dbReference type="GO" id="GO:0000976">
    <property type="term" value="F:transcription cis-regulatory region binding"/>
    <property type="evidence" value="ECO:0007669"/>
    <property type="project" value="TreeGrafter"/>
</dbReference>
<dbReference type="SUPFAM" id="SSF53822">
    <property type="entry name" value="Periplasmic binding protein-like I"/>
    <property type="match status" value="1"/>
</dbReference>
<dbReference type="InterPro" id="IPR028082">
    <property type="entry name" value="Peripla_BP_I"/>
</dbReference>
<dbReference type="Proteomes" id="UP000490386">
    <property type="component" value="Unassembled WGS sequence"/>
</dbReference>
<name>A0A7J5AXH9_9MICO</name>
<organism evidence="6 7">
    <name type="scientific">Pseudoclavibacter terrae</name>
    <dbReference type="NCBI Taxonomy" id="1530195"/>
    <lineage>
        <taxon>Bacteria</taxon>
        <taxon>Bacillati</taxon>
        <taxon>Actinomycetota</taxon>
        <taxon>Actinomycetes</taxon>
        <taxon>Micrococcales</taxon>
        <taxon>Microbacteriaceae</taxon>
        <taxon>Pseudoclavibacter</taxon>
    </lineage>
</organism>
<dbReference type="AlphaFoldDB" id="A0A7J5AXH9"/>
<evidence type="ECO:0000256" key="3">
    <source>
        <dbReference type="ARBA" id="ARBA00023163"/>
    </source>
</evidence>
<dbReference type="PROSITE" id="PS50932">
    <property type="entry name" value="HTH_LACI_2"/>
    <property type="match status" value="1"/>
</dbReference>
<sequence>MTQTAARKRVTRADIAREVGVSRATVGFVLNATPGQTISEATQQRVLAAAERMGYRPHLAAQALASGRNRIVLLVLPDWPLEYSMRRHIDEASIALDEAGYSLVTTTPHQNGKARPLWETLQPDVVMGMTPFSEEQFHQITAAGVTAVIPHPDTQAQTPEFSSNFNHGPRLQVEHLLERGHRRLAYAASTDPRLAELVASRHALAESTTRAHGHAPLEVVGVGPESSLSAVGTWHRSGITGIVAYNDDIAALIVGAALRLGLTIPDQFAVIGHDDSPISKVFVPSITTVHVDDEGLGRYFAELALSAAEQTPPPSMGATPRVSLRVRETT</sequence>
<evidence type="ECO:0000313" key="6">
    <source>
        <dbReference type="EMBL" id="KAB1636085.1"/>
    </source>
</evidence>
<accession>A0A7J5AXH9</accession>
<keyword evidence="1" id="KW-0805">Transcription regulation</keyword>
<comment type="caution">
    <text evidence="6">The sequence shown here is derived from an EMBL/GenBank/DDBJ whole genome shotgun (WGS) entry which is preliminary data.</text>
</comment>
<dbReference type="OrthoDB" id="3288692at2"/>
<dbReference type="Pfam" id="PF00356">
    <property type="entry name" value="LacI"/>
    <property type="match status" value="1"/>
</dbReference>
<evidence type="ECO:0000256" key="1">
    <source>
        <dbReference type="ARBA" id="ARBA00023015"/>
    </source>
</evidence>
<dbReference type="CDD" id="cd01392">
    <property type="entry name" value="HTH_LacI"/>
    <property type="match status" value="1"/>
</dbReference>
<keyword evidence="7" id="KW-1185">Reference proteome</keyword>
<evidence type="ECO:0000313" key="7">
    <source>
        <dbReference type="Proteomes" id="UP000490386"/>
    </source>
</evidence>
<protein>
    <submittedName>
        <fullName evidence="6">LacI family transcriptional regulator</fullName>
    </submittedName>
</protein>
<evidence type="ECO:0000256" key="4">
    <source>
        <dbReference type="SAM" id="MobiDB-lite"/>
    </source>
</evidence>
<dbReference type="InterPro" id="IPR010982">
    <property type="entry name" value="Lambda_DNA-bd_dom_sf"/>
</dbReference>
<dbReference type="GO" id="GO:0003700">
    <property type="term" value="F:DNA-binding transcription factor activity"/>
    <property type="evidence" value="ECO:0007669"/>
    <property type="project" value="TreeGrafter"/>
</dbReference>